<dbReference type="GO" id="GO:0003677">
    <property type="term" value="F:DNA binding"/>
    <property type="evidence" value="ECO:0007669"/>
    <property type="project" value="InterPro"/>
</dbReference>
<organism evidence="2">
    <name type="scientific">viral metagenome</name>
    <dbReference type="NCBI Taxonomy" id="1070528"/>
    <lineage>
        <taxon>unclassified sequences</taxon>
        <taxon>metagenomes</taxon>
        <taxon>organismal metagenomes</taxon>
    </lineage>
</organism>
<feature type="region of interest" description="Disordered" evidence="1">
    <location>
        <begin position="1"/>
        <end position="32"/>
    </location>
</feature>
<dbReference type="EMBL" id="MN739346">
    <property type="protein sequence ID" value="QHS99735.1"/>
    <property type="molecule type" value="Genomic_DNA"/>
</dbReference>
<evidence type="ECO:0000313" key="2">
    <source>
        <dbReference type="EMBL" id="QHS99735.1"/>
    </source>
</evidence>
<feature type="compositionally biased region" description="Polar residues" evidence="1">
    <location>
        <begin position="1"/>
        <end position="21"/>
    </location>
</feature>
<dbReference type="GO" id="GO:0051276">
    <property type="term" value="P:chromosome organization"/>
    <property type="evidence" value="ECO:0007669"/>
    <property type="project" value="InterPro"/>
</dbReference>
<dbReference type="Pfam" id="PF19060">
    <property type="entry name" value="DVNP"/>
    <property type="match status" value="1"/>
</dbReference>
<accession>A0A6C0C4V5</accession>
<proteinExistence type="predicted"/>
<reference evidence="2" key="1">
    <citation type="journal article" date="2020" name="Nature">
        <title>Giant virus diversity and host interactions through global metagenomics.</title>
        <authorList>
            <person name="Schulz F."/>
            <person name="Roux S."/>
            <person name="Paez-Espino D."/>
            <person name="Jungbluth S."/>
            <person name="Walsh D.A."/>
            <person name="Denef V.J."/>
            <person name="McMahon K.D."/>
            <person name="Konstantinidis K.T."/>
            <person name="Eloe-Fadrosh E.A."/>
            <person name="Kyrpides N.C."/>
            <person name="Woyke T."/>
        </authorList>
    </citation>
    <scope>NUCLEOTIDE SEQUENCE</scope>
    <source>
        <strain evidence="2">GVMAG-M-3300020187-37</strain>
    </source>
</reference>
<dbReference type="AlphaFoldDB" id="A0A6C0C4V5"/>
<evidence type="ECO:0000256" key="1">
    <source>
        <dbReference type="SAM" id="MobiDB-lite"/>
    </source>
</evidence>
<dbReference type="InterPro" id="IPR043928">
    <property type="entry name" value="DNVP"/>
</dbReference>
<sequence length="84" mass="9435">MQTFGSRRQVFNGNALKTNGGLSKKNLRKNKHGRIVSVRASKSARKHNNLKKAGWTAKKGSFGAVKISDLKRVKKSKSKSRKRR</sequence>
<protein>
    <submittedName>
        <fullName evidence="2">Uncharacterized protein</fullName>
    </submittedName>
</protein>
<name>A0A6C0C4V5_9ZZZZ</name>